<comment type="caution">
    <text evidence="1">The sequence shown here is derived from an EMBL/GenBank/DDBJ whole genome shotgun (WGS) entry which is preliminary data.</text>
</comment>
<protein>
    <submittedName>
        <fullName evidence="1">AlpA family transcriptional regulator</fullName>
    </submittedName>
</protein>
<dbReference type="PANTHER" id="PTHR36154">
    <property type="entry name" value="DNA-BINDING TRANSCRIPTIONAL ACTIVATOR ALPA"/>
    <property type="match status" value="1"/>
</dbReference>
<accession>A0A5C9ABP5</accession>
<gene>
    <name evidence="1" type="ORF">FV139_01430</name>
</gene>
<dbReference type="PANTHER" id="PTHR36154:SF1">
    <property type="entry name" value="DNA-BINDING TRANSCRIPTIONAL ACTIVATOR ALPA"/>
    <property type="match status" value="1"/>
</dbReference>
<reference evidence="1 2" key="1">
    <citation type="submission" date="2019-08" db="EMBL/GenBank/DDBJ databases">
        <title>Parahaliea maris sp. nov., isolated from the surface seawater.</title>
        <authorList>
            <person name="Liu Y."/>
        </authorList>
    </citation>
    <scope>NUCLEOTIDE SEQUENCE [LARGE SCALE GENOMIC DNA]</scope>
    <source>
        <strain evidence="1 2">HSLHS9</strain>
    </source>
</reference>
<organism evidence="1 2">
    <name type="scientific">Parahaliea maris</name>
    <dbReference type="NCBI Taxonomy" id="2716870"/>
    <lineage>
        <taxon>Bacteria</taxon>
        <taxon>Pseudomonadati</taxon>
        <taxon>Pseudomonadota</taxon>
        <taxon>Gammaproteobacteria</taxon>
        <taxon>Cellvibrionales</taxon>
        <taxon>Halieaceae</taxon>
        <taxon>Parahaliea</taxon>
    </lineage>
</organism>
<evidence type="ECO:0000313" key="1">
    <source>
        <dbReference type="EMBL" id="TXS96761.1"/>
    </source>
</evidence>
<dbReference type="AlphaFoldDB" id="A0A5C9ABP5"/>
<name>A0A5C9ABP5_9GAMM</name>
<keyword evidence="2" id="KW-1185">Reference proteome</keyword>
<evidence type="ECO:0000313" key="2">
    <source>
        <dbReference type="Proteomes" id="UP000321039"/>
    </source>
</evidence>
<proteinExistence type="predicted"/>
<dbReference type="Pfam" id="PF05930">
    <property type="entry name" value="Phage_AlpA"/>
    <property type="match status" value="1"/>
</dbReference>
<dbReference type="EMBL" id="VRZA01000001">
    <property type="protein sequence ID" value="TXS96761.1"/>
    <property type="molecule type" value="Genomic_DNA"/>
</dbReference>
<dbReference type="InterPro" id="IPR010260">
    <property type="entry name" value="AlpA"/>
</dbReference>
<dbReference type="Gene3D" id="1.10.238.160">
    <property type="match status" value="1"/>
</dbReference>
<sequence>MRLIRLPEVRSLTGLSRTHIYRLVAAEEFPAPLKLGGGERTRASGWLEVEVLAWIESRIAERQSA</sequence>
<dbReference type="Proteomes" id="UP000321039">
    <property type="component" value="Unassembled WGS sequence"/>
</dbReference>
<dbReference type="InterPro" id="IPR052931">
    <property type="entry name" value="Prophage_regulatory_activator"/>
</dbReference>